<proteinExistence type="predicted"/>
<evidence type="ECO:0000256" key="4">
    <source>
        <dbReference type="ARBA" id="ARBA00023163"/>
    </source>
</evidence>
<dbReference type="InterPro" id="IPR014036">
    <property type="entry name" value="DeoR-like_C"/>
</dbReference>
<organism evidence="6 7">
    <name type="scientific">Roseimaritima ulvae</name>
    <dbReference type="NCBI Taxonomy" id="980254"/>
    <lineage>
        <taxon>Bacteria</taxon>
        <taxon>Pseudomonadati</taxon>
        <taxon>Planctomycetota</taxon>
        <taxon>Planctomycetia</taxon>
        <taxon>Pirellulales</taxon>
        <taxon>Pirellulaceae</taxon>
        <taxon>Roseimaritima</taxon>
    </lineage>
</organism>
<protein>
    <submittedName>
        <fullName evidence="6">HTH-type transcriptional regulator UlaR</fullName>
    </submittedName>
</protein>
<gene>
    <name evidence="6" type="primary">ulaR</name>
    <name evidence="6" type="ORF">UC8_06510</name>
</gene>
<dbReference type="PROSITE" id="PS51000">
    <property type="entry name" value="HTH_DEOR_2"/>
    <property type="match status" value="1"/>
</dbReference>
<reference evidence="6 7" key="1">
    <citation type="submission" date="2019-08" db="EMBL/GenBank/DDBJ databases">
        <title>Deep-cultivation of Planctomycetes and their phenomic and genomic characterization uncovers novel biology.</title>
        <authorList>
            <person name="Wiegand S."/>
            <person name="Jogler M."/>
            <person name="Boedeker C."/>
            <person name="Pinto D."/>
            <person name="Vollmers J."/>
            <person name="Rivas-Marin E."/>
            <person name="Kohn T."/>
            <person name="Peeters S.H."/>
            <person name="Heuer A."/>
            <person name="Rast P."/>
            <person name="Oberbeckmann S."/>
            <person name="Bunk B."/>
            <person name="Jeske O."/>
            <person name="Meyerdierks A."/>
            <person name="Storesund J.E."/>
            <person name="Kallscheuer N."/>
            <person name="Luecker S."/>
            <person name="Lage O.M."/>
            <person name="Pohl T."/>
            <person name="Merkel B.J."/>
            <person name="Hornburger P."/>
            <person name="Mueller R.-W."/>
            <person name="Bruemmer F."/>
            <person name="Labrenz M."/>
            <person name="Spormann A.M."/>
            <person name="Op den Camp H."/>
            <person name="Overmann J."/>
            <person name="Amann R."/>
            <person name="Jetten M.S.M."/>
            <person name="Mascher T."/>
            <person name="Medema M.H."/>
            <person name="Devos D.P."/>
            <person name="Kaster A.-K."/>
            <person name="Ovreas L."/>
            <person name="Rohde M."/>
            <person name="Galperin M.Y."/>
            <person name="Jogler C."/>
        </authorList>
    </citation>
    <scope>NUCLEOTIDE SEQUENCE [LARGE SCALE GENOMIC DNA]</scope>
    <source>
        <strain evidence="6 7">UC8</strain>
    </source>
</reference>
<dbReference type="Gene3D" id="3.40.50.1360">
    <property type="match status" value="1"/>
</dbReference>
<evidence type="ECO:0000313" key="7">
    <source>
        <dbReference type="Proteomes" id="UP000325286"/>
    </source>
</evidence>
<dbReference type="Pfam" id="PF00455">
    <property type="entry name" value="DeoRC"/>
    <property type="match status" value="1"/>
</dbReference>
<dbReference type="InterPro" id="IPR050313">
    <property type="entry name" value="Carb_Metab_HTH_regulators"/>
</dbReference>
<dbReference type="Proteomes" id="UP000325286">
    <property type="component" value="Chromosome"/>
</dbReference>
<evidence type="ECO:0000256" key="1">
    <source>
        <dbReference type="ARBA" id="ARBA00022491"/>
    </source>
</evidence>
<keyword evidence="1" id="KW-0678">Repressor</keyword>
<dbReference type="InterPro" id="IPR036390">
    <property type="entry name" value="WH_DNA-bd_sf"/>
</dbReference>
<dbReference type="Pfam" id="PF08220">
    <property type="entry name" value="HTH_DeoR"/>
    <property type="match status" value="1"/>
</dbReference>
<evidence type="ECO:0000256" key="2">
    <source>
        <dbReference type="ARBA" id="ARBA00023015"/>
    </source>
</evidence>
<keyword evidence="4" id="KW-0804">Transcription</keyword>
<dbReference type="InterPro" id="IPR036388">
    <property type="entry name" value="WH-like_DNA-bd_sf"/>
</dbReference>
<keyword evidence="7" id="KW-1185">Reference proteome</keyword>
<dbReference type="InterPro" id="IPR018356">
    <property type="entry name" value="Tscrpt_reg_HTH_DeoR_CS"/>
</dbReference>
<dbReference type="OrthoDB" id="9797223at2"/>
<dbReference type="GO" id="GO:0003700">
    <property type="term" value="F:DNA-binding transcription factor activity"/>
    <property type="evidence" value="ECO:0007669"/>
    <property type="project" value="InterPro"/>
</dbReference>
<evidence type="ECO:0000259" key="5">
    <source>
        <dbReference type="PROSITE" id="PS51000"/>
    </source>
</evidence>
<dbReference type="InterPro" id="IPR001034">
    <property type="entry name" value="DeoR_HTH"/>
</dbReference>
<dbReference type="SUPFAM" id="SSF100950">
    <property type="entry name" value="NagB/RpiA/CoA transferase-like"/>
    <property type="match status" value="1"/>
</dbReference>
<feature type="domain" description="HTH deoR-type" evidence="5">
    <location>
        <begin position="12"/>
        <end position="67"/>
    </location>
</feature>
<dbReference type="SMART" id="SM00420">
    <property type="entry name" value="HTH_DEOR"/>
    <property type="match status" value="1"/>
</dbReference>
<dbReference type="GO" id="GO:0003677">
    <property type="term" value="F:DNA binding"/>
    <property type="evidence" value="ECO:0007669"/>
    <property type="project" value="UniProtKB-KW"/>
</dbReference>
<dbReference type="PROSITE" id="PS00894">
    <property type="entry name" value="HTH_DEOR_1"/>
    <property type="match status" value="1"/>
</dbReference>
<dbReference type="PANTHER" id="PTHR30363">
    <property type="entry name" value="HTH-TYPE TRANSCRIPTIONAL REGULATOR SRLR-RELATED"/>
    <property type="match status" value="1"/>
</dbReference>
<dbReference type="PANTHER" id="PTHR30363:SF4">
    <property type="entry name" value="GLYCEROL-3-PHOSPHATE REGULON REPRESSOR"/>
    <property type="match status" value="1"/>
</dbReference>
<keyword evidence="2" id="KW-0805">Transcription regulation</keyword>
<dbReference type="EMBL" id="CP042914">
    <property type="protein sequence ID" value="QEG38693.1"/>
    <property type="molecule type" value="Genomic_DNA"/>
</dbReference>
<name>A0A5B9QXK8_9BACT</name>
<accession>A0A5B9QXK8</accession>
<dbReference type="RefSeq" id="WP_068142772.1">
    <property type="nucleotide sequence ID" value="NZ_CP042914.1"/>
</dbReference>
<dbReference type="AlphaFoldDB" id="A0A5B9QXK8"/>
<evidence type="ECO:0000313" key="6">
    <source>
        <dbReference type="EMBL" id="QEG38693.1"/>
    </source>
</evidence>
<dbReference type="Gene3D" id="1.10.10.10">
    <property type="entry name" value="Winged helix-like DNA-binding domain superfamily/Winged helix DNA-binding domain"/>
    <property type="match status" value="1"/>
</dbReference>
<dbReference type="InterPro" id="IPR037171">
    <property type="entry name" value="NagB/RpiA_transferase-like"/>
</dbReference>
<dbReference type="KEGG" id="rul:UC8_06510"/>
<keyword evidence="3" id="KW-0238">DNA-binding</keyword>
<dbReference type="SMART" id="SM01134">
    <property type="entry name" value="DeoRC"/>
    <property type="match status" value="1"/>
</dbReference>
<evidence type="ECO:0000256" key="3">
    <source>
        <dbReference type="ARBA" id="ARBA00023125"/>
    </source>
</evidence>
<dbReference type="SUPFAM" id="SSF46785">
    <property type="entry name" value="Winged helix' DNA-binding domain"/>
    <property type="match status" value="1"/>
</dbReference>
<dbReference type="PRINTS" id="PR00037">
    <property type="entry name" value="HTHLACR"/>
</dbReference>
<sequence length="272" mass="29686">MATLSGNEQSRLESRRQELRRTLQTHGFVALGDLASRLDVSESTIRRDLDFLEEQGDARRTHGGVFWTGSPTSMRLFETREDSLWQQKRSIAIAAARLVADNETILLDGGSTTYELARQLVGRPLQVVTNSLPVANLFAASDTADLILIGGYVHGRTGVTIGTLANQVLQSLNVSQAFLSVAGVDSRGFYNSNLLLVETERMMMATADRAVVIADSSKFGRASLSRLCGLGEVHTVVTDQKLSDTWRQRLLDAGPQLISSENEVPIEPVTPS</sequence>